<dbReference type="EMBL" id="FOCM01000006">
    <property type="protein sequence ID" value="SEN78910.1"/>
    <property type="molecule type" value="Genomic_DNA"/>
</dbReference>
<sequence>MPHPYTTQFARDEFGGASLDWKVLTALICGVGIAVGATVYEGAEAPSGDIQATLSDESLPDQIFPGRAID</sequence>
<name>A0A1H8JDT9_9RHOB</name>
<keyword evidence="2" id="KW-1185">Reference proteome</keyword>
<dbReference type="OrthoDB" id="5525128at2"/>
<accession>A0A1H8JDT9</accession>
<organism evidence="1 2">
    <name type="scientific">Palleronia pelagia</name>
    <dbReference type="NCBI Taxonomy" id="387096"/>
    <lineage>
        <taxon>Bacteria</taxon>
        <taxon>Pseudomonadati</taxon>
        <taxon>Pseudomonadota</taxon>
        <taxon>Alphaproteobacteria</taxon>
        <taxon>Rhodobacterales</taxon>
        <taxon>Roseobacteraceae</taxon>
        <taxon>Palleronia</taxon>
    </lineage>
</organism>
<proteinExistence type="predicted"/>
<protein>
    <submittedName>
        <fullName evidence="1">Uncharacterized protein</fullName>
    </submittedName>
</protein>
<evidence type="ECO:0000313" key="1">
    <source>
        <dbReference type="EMBL" id="SEN78910.1"/>
    </source>
</evidence>
<gene>
    <name evidence="1" type="ORF">SAMN04488011_106178</name>
</gene>
<dbReference type="RefSeq" id="WP_091846033.1">
    <property type="nucleotide sequence ID" value="NZ_FOCM01000006.1"/>
</dbReference>
<evidence type="ECO:0000313" key="2">
    <source>
        <dbReference type="Proteomes" id="UP000199372"/>
    </source>
</evidence>
<dbReference type="AlphaFoldDB" id="A0A1H8JDT9"/>
<reference evidence="2" key="1">
    <citation type="submission" date="2016-10" db="EMBL/GenBank/DDBJ databases">
        <authorList>
            <person name="Varghese N."/>
            <person name="Submissions S."/>
        </authorList>
    </citation>
    <scope>NUCLEOTIDE SEQUENCE [LARGE SCALE GENOMIC DNA]</scope>
    <source>
        <strain evidence="2">DSM 26893</strain>
    </source>
</reference>
<dbReference type="Proteomes" id="UP000199372">
    <property type="component" value="Unassembled WGS sequence"/>
</dbReference>